<keyword evidence="2" id="KW-1185">Reference proteome</keyword>
<sequence>SPDYLRCLPAEVRTKLVDEAYVEQHTFASFSKKALDIEAKLGSAHKVSHDVRMRLPQDWKKKGQLMFVDHDGQTTEIDEFPDLGELTEQDGASETSDGGVMAPIKEKAMGTGKKKVGRSAGQGDQGTPAWVKLGLDYEVWRDRVARGTCMNYGNYGHTSRTCRGKKVTTKVASPTVVGLSSNPGSASASSS</sequence>
<feature type="non-terminal residue" evidence="1">
    <location>
        <position position="1"/>
    </location>
</feature>
<evidence type="ECO:0000313" key="1">
    <source>
        <dbReference type="EMBL" id="GBG80129.1"/>
    </source>
</evidence>
<evidence type="ECO:0000313" key="2">
    <source>
        <dbReference type="Proteomes" id="UP000265515"/>
    </source>
</evidence>
<dbReference type="EMBL" id="BFEA01000337">
    <property type="protein sequence ID" value="GBG80129.1"/>
    <property type="molecule type" value="Genomic_DNA"/>
</dbReference>
<dbReference type="Gramene" id="GBG80129">
    <property type="protein sequence ID" value="GBG80129"/>
    <property type="gene ID" value="CBR_g30496"/>
</dbReference>
<name>A0A388LCU0_CHABU</name>
<dbReference type="AlphaFoldDB" id="A0A388LCU0"/>
<gene>
    <name evidence="1" type="ORF">CBR_g30496</name>
</gene>
<organism evidence="1 2">
    <name type="scientific">Chara braunii</name>
    <name type="common">Braun's stonewort</name>
    <dbReference type="NCBI Taxonomy" id="69332"/>
    <lineage>
        <taxon>Eukaryota</taxon>
        <taxon>Viridiplantae</taxon>
        <taxon>Streptophyta</taxon>
        <taxon>Charophyceae</taxon>
        <taxon>Charales</taxon>
        <taxon>Characeae</taxon>
        <taxon>Chara</taxon>
    </lineage>
</organism>
<proteinExistence type="predicted"/>
<dbReference type="Proteomes" id="UP000265515">
    <property type="component" value="Unassembled WGS sequence"/>
</dbReference>
<reference evidence="1 2" key="1">
    <citation type="journal article" date="2018" name="Cell">
        <title>The Chara Genome: Secondary Complexity and Implications for Plant Terrestrialization.</title>
        <authorList>
            <person name="Nishiyama T."/>
            <person name="Sakayama H."/>
            <person name="Vries J.D."/>
            <person name="Buschmann H."/>
            <person name="Saint-Marcoux D."/>
            <person name="Ullrich K.K."/>
            <person name="Haas F.B."/>
            <person name="Vanderstraeten L."/>
            <person name="Becker D."/>
            <person name="Lang D."/>
            <person name="Vosolsobe S."/>
            <person name="Rombauts S."/>
            <person name="Wilhelmsson P.K.I."/>
            <person name="Janitza P."/>
            <person name="Kern R."/>
            <person name="Heyl A."/>
            <person name="Rumpler F."/>
            <person name="Villalobos L.I.A.C."/>
            <person name="Clay J.M."/>
            <person name="Skokan R."/>
            <person name="Toyoda A."/>
            <person name="Suzuki Y."/>
            <person name="Kagoshima H."/>
            <person name="Schijlen E."/>
            <person name="Tajeshwar N."/>
            <person name="Catarino B."/>
            <person name="Hetherington A.J."/>
            <person name="Saltykova A."/>
            <person name="Bonnot C."/>
            <person name="Breuninger H."/>
            <person name="Symeonidi A."/>
            <person name="Radhakrishnan G.V."/>
            <person name="Van Nieuwerburgh F."/>
            <person name="Deforce D."/>
            <person name="Chang C."/>
            <person name="Karol K.G."/>
            <person name="Hedrich R."/>
            <person name="Ulvskov P."/>
            <person name="Glockner G."/>
            <person name="Delwiche C.F."/>
            <person name="Petrasek J."/>
            <person name="Van de Peer Y."/>
            <person name="Friml J."/>
            <person name="Beilby M."/>
            <person name="Dolan L."/>
            <person name="Kohara Y."/>
            <person name="Sugano S."/>
            <person name="Fujiyama A."/>
            <person name="Delaux P.-M."/>
            <person name="Quint M."/>
            <person name="TheiBen G."/>
            <person name="Hagemann M."/>
            <person name="Harholt J."/>
            <person name="Dunand C."/>
            <person name="Zachgo S."/>
            <person name="Langdale J."/>
            <person name="Maumus F."/>
            <person name="Straeten D.V.D."/>
            <person name="Gould S.B."/>
            <person name="Rensing S.A."/>
        </authorList>
    </citation>
    <scope>NUCLEOTIDE SEQUENCE [LARGE SCALE GENOMIC DNA]</scope>
    <source>
        <strain evidence="1 2">S276</strain>
    </source>
</reference>
<protein>
    <submittedName>
        <fullName evidence="1">Uncharacterized protein</fullName>
    </submittedName>
</protein>
<comment type="caution">
    <text evidence="1">The sequence shown here is derived from an EMBL/GenBank/DDBJ whole genome shotgun (WGS) entry which is preliminary data.</text>
</comment>
<accession>A0A388LCU0</accession>